<keyword evidence="3" id="KW-1185">Reference proteome</keyword>
<evidence type="ECO:0000313" key="2">
    <source>
        <dbReference type="EMBL" id="NZA28297.1"/>
    </source>
</evidence>
<dbReference type="RefSeq" id="WP_180680052.1">
    <property type="nucleotide sequence ID" value="NZ_JACCKA010000091.1"/>
</dbReference>
<accession>A0A853JID3</accession>
<feature type="region of interest" description="Disordered" evidence="1">
    <location>
        <begin position="21"/>
        <end position="45"/>
    </location>
</feature>
<dbReference type="InterPro" id="IPR036328">
    <property type="entry name" value="MliC_sf"/>
</dbReference>
<evidence type="ECO:0008006" key="4">
    <source>
        <dbReference type="Google" id="ProtNLM"/>
    </source>
</evidence>
<protein>
    <recommendedName>
        <fullName evidence="4">C-type lysozyme inhibitor domain-containing protein</fullName>
    </recommendedName>
</protein>
<sequence>MRTASHIAVCVLFAGLAAGCQQQPADSADDTGAGARTPQDVDPPVAAADAATSYRCIDGSELRIAYAAEGATVTLPDGRTVALPRAESASQGSGGAYVGEALGLDLEGDRVFLHQDEGPTLECVRP</sequence>
<dbReference type="AlphaFoldDB" id="A0A853JID3"/>
<gene>
    <name evidence="2" type="ORF">H0E84_18130</name>
</gene>
<proteinExistence type="predicted"/>
<reference evidence="2 3" key="1">
    <citation type="submission" date="2020-07" db="EMBL/GenBank/DDBJ databases">
        <title>Luteimonas sp. SJ-92.</title>
        <authorList>
            <person name="Huang X.-X."/>
            <person name="Xu L."/>
            <person name="Sun J.-Q."/>
        </authorList>
    </citation>
    <scope>NUCLEOTIDE SEQUENCE [LARGE SCALE GENOMIC DNA]</scope>
    <source>
        <strain evidence="2 3">SJ-92</strain>
    </source>
</reference>
<dbReference type="Gene3D" id="2.40.128.200">
    <property type="match status" value="1"/>
</dbReference>
<dbReference type="EMBL" id="JACCKA010000091">
    <property type="protein sequence ID" value="NZA28297.1"/>
    <property type="molecule type" value="Genomic_DNA"/>
</dbReference>
<dbReference type="Proteomes" id="UP000578091">
    <property type="component" value="Unassembled WGS sequence"/>
</dbReference>
<organism evidence="2 3">
    <name type="scientific">Luteimonas salinisoli</name>
    <dbReference type="NCBI Taxonomy" id="2752307"/>
    <lineage>
        <taxon>Bacteria</taxon>
        <taxon>Pseudomonadati</taxon>
        <taxon>Pseudomonadota</taxon>
        <taxon>Gammaproteobacteria</taxon>
        <taxon>Lysobacterales</taxon>
        <taxon>Lysobacteraceae</taxon>
        <taxon>Luteimonas</taxon>
    </lineage>
</organism>
<evidence type="ECO:0000313" key="3">
    <source>
        <dbReference type="Proteomes" id="UP000578091"/>
    </source>
</evidence>
<name>A0A853JID3_9GAMM</name>
<evidence type="ECO:0000256" key="1">
    <source>
        <dbReference type="SAM" id="MobiDB-lite"/>
    </source>
</evidence>
<dbReference type="PROSITE" id="PS51257">
    <property type="entry name" value="PROKAR_LIPOPROTEIN"/>
    <property type="match status" value="1"/>
</dbReference>
<comment type="caution">
    <text evidence="2">The sequence shown here is derived from an EMBL/GenBank/DDBJ whole genome shotgun (WGS) entry which is preliminary data.</text>
</comment>